<evidence type="ECO:0000256" key="2">
    <source>
        <dbReference type="ARBA" id="ARBA00004236"/>
    </source>
</evidence>
<evidence type="ECO:0000259" key="8">
    <source>
        <dbReference type="PROSITE" id="PS50109"/>
    </source>
</evidence>
<dbReference type="PROSITE" id="PS50109">
    <property type="entry name" value="HIS_KIN"/>
    <property type="match status" value="1"/>
</dbReference>
<dbReference type="SUPFAM" id="SSF47384">
    <property type="entry name" value="Homodimeric domain of signal transducing histidine kinase"/>
    <property type="match status" value="1"/>
</dbReference>
<keyword evidence="5" id="KW-0808">Transferase</keyword>
<dbReference type="InterPro" id="IPR050736">
    <property type="entry name" value="Sensor_HK_Regulatory"/>
</dbReference>
<comment type="catalytic activity">
    <reaction evidence="1">
        <text>ATP + protein L-histidine = ADP + protein N-phospho-L-histidine.</text>
        <dbReference type="EC" id="2.7.13.3"/>
    </reaction>
</comment>
<keyword evidence="10" id="KW-0067">ATP-binding</keyword>
<keyword evidence="7" id="KW-0902">Two-component regulatory system</keyword>
<evidence type="ECO:0000313" key="11">
    <source>
        <dbReference type="Proteomes" id="UP001201161"/>
    </source>
</evidence>
<evidence type="ECO:0000313" key="10">
    <source>
        <dbReference type="EMBL" id="MCF6376233.1"/>
    </source>
</evidence>
<dbReference type="Pfam" id="PF00512">
    <property type="entry name" value="HisKA"/>
    <property type="match status" value="1"/>
</dbReference>
<dbReference type="Proteomes" id="UP001201161">
    <property type="component" value="Unassembled WGS sequence"/>
</dbReference>
<evidence type="ECO:0000256" key="1">
    <source>
        <dbReference type="ARBA" id="ARBA00000085"/>
    </source>
</evidence>
<dbReference type="PANTHER" id="PTHR43711">
    <property type="entry name" value="TWO-COMPONENT HISTIDINE KINASE"/>
    <property type="match status" value="1"/>
</dbReference>
<dbReference type="InterPro" id="IPR036097">
    <property type="entry name" value="HisK_dim/P_sf"/>
</dbReference>
<dbReference type="EC" id="2.7.13.3" evidence="3"/>
<keyword evidence="10" id="KW-0547">Nucleotide-binding</keyword>
<dbReference type="InterPro" id="IPR035965">
    <property type="entry name" value="PAS-like_dom_sf"/>
</dbReference>
<keyword evidence="4" id="KW-0597">Phosphoprotein</keyword>
<dbReference type="CDD" id="cd00130">
    <property type="entry name" value="PAS"/>
    <property type="match status" value="1"/>
</dbReference>
<evidence type="ECO:0000256" key="7">
    <source>
        <dbReference type="ARBA" id="ARBA00023012"/>
    </source>
</evidence>
<keyword evidence="6" id="KW-0418">Kinase</keyword>
<name>A0ABS9H7Y9_9ACTN</name>
<dbReference type="PRINTS" id="PR00344">
    <property type="entry name" value="BCTRLSENSOR"/>
</dbReference>
<proteinExistence type="predicted"/>
<dbReference type="PROSITE" id="PS50112">
    <property type="entry name" value="PAS"/>
    <property type="match status" value="1"/>
</dbReference>
<accession>A0ABS9H7Y9</accession>
<feature type="domain" description="Histidine kinase" evidence="8">
    <location>
        <begin position="281"/>
        <end position="497"/>
    </location>
</feature>
<dbReference type="InterPro" id="IPR003594">
    <property type="entry name" value="HATPase_dom"/>
</dbReference>
<dbReference type="InterPro" id="IPR013767">
    <property type="entry name" value="PAS_fold"/>
</dbReference>
<dbReference type="Gene3D" id="3.30.565.10">
    <property type="entry name" value="Histidine kinase-like ATPase, C-terminal domain"/>
    <property type="match status" value="1"/>
</dbReference>
<dbReference type="PANTHER" id="PTHR43711:SF1">
    <property type="entry name" value="HISTIDINE KINASE 1"/>
    <property type="match status" value="1"/>
</dbReference>
<keyword evidence="11" id="KW-1185">Reference proteome</keyword>
<dbReference type="InterPro" id="IPR005467">
    <property type="entry name" value="His_kinase_dom"/>
</dbReference>
<protein>
    <recommendedName>
        <fullName evidence="3">histidine kinase</fullName>
        <ecNumber evidence="3">2.7.13.3</ecNumber>
    </recommendedName>
</protein>
<sequence length="498" mass="53501">MDALSGVLDTGELWRLTMEHSPVGMALVSTDGKILAANTALGEMLGYDPDELAQRSVADLTHPDDLATDLDLMRQAMAGTTTSYRVPKRCFRSDGSLLQGELSALLLRDTDGVPLQFIMQIIDRTEVHAFAERLDAAEETTHDLISKGQAILGSVSVGLLLVDADGTYSAWNHRQQELLDIAFPDGHGGRAGQLGFVYDADQEAALTFEQFPCARATHGEGEEFDDLLIWIGEEPASRRALSVSARTVRDRSGSLTGAVLAYNDVTELIRATRVKDEFVSTVSHELRTPLTSALAYLELLDESVEAAPEAHQQVAAARRNVLRLSHLVADLIFSTRAGSGSQVIDPHPTDVVRVVREAVDAAGVAADGAGVGLVLEHPERLEMVADGLRLRQVLDNLLDNAILYGRPGGRVRVVVEETPGAVTITVADDGDGVDPDDLPEVFERFFRGQNAQRRQVGGTGLGLAIVRTIVEAHGGEVSISSEPGEGTTVRVLLPRTAL</sequence>
<evidence type="ECO:0000256" key="5">
    <source>
        <dbReference type="ARBA" id="ARBA00022679"/>
    </source>
</evidence>
<comment type="subcellular location">
    <subcellularLocation>
        <location evidence="2">Cell membrane</location>
    </subcellularLocation>
</comment>
<dbReference type="InterPro" id="IPR000014">
    <property type="entry name" value="PAS"/>
</dbReference>
<reference evidence="10 11" key="1">
    <citation type="submission" date="2022-01" db="EMBL/GenBank/DDBJ databases">
        <title>Nocardioides sp. nov., an actinomycete isolated from mining soil.</title>
        <authorList>
            <person name="Liu L."/>
        </authorList>
    </citation>
    <scope>NUCLEOTIDE SEQUENCE [LARGE SCALE GENOMIC DNA]</scope>
    <source>
        <strain evidence="10 11">KLBMP 9356</strain>
    </source>
</reference>
<evidence type="ECO:0000259" key="9">
    <source>
        <dbReference type="PROSITE" id="PS50112"/>
    </source>
</evidence>
<dbReference type="InterPro" id="IPR004358">
    <property type="entry name" value="Sig_transdc_His_kin-like_C"/>
</dbReference>
<dbReference type="RefSeq" id="WP_236397847.1">
    <property type="nucleotide sequence ID" value="NZ_JAKJHZ010000002.1"/>
</dbReference>
<dbReference type="NCBIfam" id="TIGR00229">
    <property type="entry name" value="sensory_box"/>
    <property type="match status" value="1"/>
</dbReference>
<gene>
    <name evidence="10" type="ORF">L2K70_01305</name>
</gene>
<dbReference type="SUPFAM" id="SSF55874">
    <property type="entry name" value="ATPase domain of HSP90 chaperone/DNA topoisomerase II/histidine kinase"/>
    <property type="match status" value="1"/>
</dbReference>
<organism evidence="10 11">
    <name type="scientific">Nocardioides potassii</name>
    <dbReference type="NCBI Taxonomy" id="2911371"/>
    <lineage>
        <taxon>Bacteria</taxon>
        <taxon>Bacillati</taxon>
        <taxon>Actinomycetota</taxon>
        <taxon>Actinomycetes</taxon>
        <taxon>Propionibacteriales</taxon>
        <taxon>Nocardioidaceae</taxon>
        <taxon>Nocardioides</taxon>
    </lineage>
</organism>
<dbReference type="InterPro" id="IPR003661">
    <property type="entry name" value="HisK_dim/P_dom"/>
</dbReference>
<comment type="caution">
    <text evidence="10">The sequence shown here is derived from an EMBL/GenBank/DDBJ whole genome shotgun (WGS) entry which is preliminary data.</text>
</comment>
<evidence type="ECO:0000256" key="6">
    <source>
        <dbReference type="ARBA" id="ARBA00022777"/>
    </source>
</evidence>
<dbReference type="Gene3D" id="1.10.287.130">
    <property type="match status" value="1"/>
</dbReference>
<dbReference type="Pfam" id="PF02518">
    <property type="entry name" value="HATPase_c"/>
    <property type="match status" value="1"/>
</dbReference>
<dbReference type="InterPro" id="IPR036890">
    <property type="entry name" value="HATPase_C_sf"/>
</dbReference>
<dbReference type="SUPFAM" id="SSF55785">
    <property type="entry name" value="PYP-like sensor domain (PAS domain)"/>
    <property type="match status" value="2"/>
</dbReference>
<dbReference type="Gene3D" id="3.30.450.20">
    <property type="entry name" value="PAS domain"/>
    <property type="match status" value="2"/>
</dbReference>
<evidence type="ECO:0000256" key="4">
    <source>
        <dbReference type="ARBA" id="ARBA00022553"/>
    </source>
</evidence>
<dbReference type="CDD" id="cd00082">
    <property type="entry name" value="HisKA"/>
    <property type="match status" value="1"/>
</dbReference>
<dbReference type="CDD" id="cd00075">
    <property type="entry name" value="HATPase"/>
    <property type="match status" value="1"/>
</dbReference>
<evidence type="ECO:0000256" key="3">
    <source>
        <dbReference type="ARBA" id="ARBA00012438"/>
    </source>
</evidence>
<feature type="domain" description="PAS" evidence="9">
    <location>
        <begin position="10"/>
        <end position="80"/>
    </location>
</feature>
<dbReference type="EMBL" id="JAKJHZ010000002">
    <property type="protein sequence ID" value="MCF6376233.1"/>
    <property type="molecule type" value="Genomic_DNA"/>
</dbReference>
<dbReference type="GO" id="GO:0005524">
    <property type="term" value="F:ATP binding"/>
    <property type="evidence" value="ECO:0007669"/>
    <property type="project" value="UniProtKB-KW"/>
</dbReference>
<dbReference type="SMART" id="SM00388">
    <property type="entry name" value="HisKA"/>
    <property type="match status" value="1"/>
</dbReference>
<dbReference type="SMART" id="SM00091">
    <property type="entry name" value="PAS"/>
    <property type="match status" value="2"/>
</dbReference>
<dbReference type="SMART" id="SM00387">
    <property type="entry name" value="HATPase_c"/>
    <property type="match status" value="1"/>
</dbReference>
<dbReference type="Pfam" id="PF00989">
    <property type="entry name" value="PAS"/>
    <property type="match status" value="1"/>
</dbReference>